<evidence type="ECO:0000256" key="2">
    <source>
        <dbReference type="ARBA" id="ARBA00023125"/>
    </source>
</evidence>
<evidence type="ECO:0000256" key="1">
    <source>
        <dbReference type="ARBA" id="ARBA00023015"/>
    </source>
</evidence>
<dbReference type="PANTHER" id="PTHR46797">
    <property type="entry name" value="HTH-TYPE TRANSCRIPTIONAL REGULATOR"/>
    <property type="match status" value="1"/>
</dbReference>
<dbReference type="InterPro" id="IPR013096">
    <property type="entry name" value="Cupin_2"/>
</dbReference>
<dbReference type="CDD" id="cd02209">
    <property type="entry name" value="cupin_XRE_C"/>
    <property type="match status" value="1"/>
</dbReference>
<dbReference type="EMBL" id="DVMH01000017">
    <property type="protein sequence ID" value="HIU10145.1"/>
    <property type="molecule type" value="Genomic_DNA"/>
</dbReference>
<keyword evidence="3" id="KW-0804">Transcription</keyword>
<organism evidence="5 6">
    <name type="scientific">Candidatus Avidehalobacter gallistercoris</name>
    <dbReference type="NCBI Taxonomy" id="2840694"/>
    <lineage>
        <taxon>Bacteria</taxon>
        <taxon>Bacillati</taxon>
        <taxon>Bacillota</taxon>
        <taxon>Clostridia</taxon>
        <taxon>Eubacteriales</taxon>
        <taxon>Peptococcaceae</taxon>
        <taxon>Peptococcaceae incertae sedis</taxon>
        <taxon>Candidatus Avidehalobacter</taxon>
    </lineage>
</organism>
<dbReference type="Gene3D" id="1.10.260.40">
    <property type="entry name" value="lambda repressor-like DNA-binding domains"/>
    <property type="match status" value="1"/>
</dbReference>
<feature type="domain" description="HTH cro/C1-type" evidence="4">
    <location>
        <begin position="11"/>
        <end position="65"/>
    </location>
</feature>
<dbReference type="AlphaFoldDB" id="A0A9D1HK15"/>
<accession>A0A9D1HK15</accession>
<dbReference type="InterPro" id="IPR014710">
    <property type="entry name" value="RmlC-like_jellyroll"/>
</dbReference>
<dbReference type="PROSITE" id="PS50943">
    <property type="entry name" value="HTH_CROC1"/>
    <property type="match status" value="1"/>
</dbReference>
<dbReference type="PANTHER" id="PTHR46797:SF23">
    <property type="entry name" value="HTH-TYPE TRANSCRIPTIONAL REGULATOR SUTR"/>
    <property type="match status" value="1"/>
</dbReference>
<evidence type="ECO:0000259" key="4">
    <source>
        <dbReference type="PROSITE" id="PS50943"/>
    </source>
</evidence>
<dbReference type="GO" id="GO:0003677">
    <property type="term" value="F:DNA binding"/>
    <property type="evidence" value="ECO:0007669"/>
    <property type="project" value="UniProtKB-KW"/>
</dbReference>
<name>A0A9D1HK15_9FIRM</name>
<keyword evidence="2" id="KW-0238">DNA-binding</keyword>
<dbReference type="Proteomes" id="UP000824124">
    <property type="component" value="Unassembled WGS sequence"/>
</dbReference>
<dbReference type="SUPFAM" id="SSF47413">
    <property type="entry name" value="lambda repressor-like DNA-binding domains"/>
    <property type="match status" value="1"/>
</dbReference>
<reference evidence="5" key="1">
    <citation type="submission" date="2020-10" db="EMBL/GenBank/DDBJ databases">
        <authorList>
            <person name="Gilroy R."/>
        </authorList>
    </citation>
    <scope>NUCLEOTIDE SEQUENCE</scope>
    <source>
        <strain evidence="5">2830</strain>
    </source>
</reference>
<dbReference type="InterPro" id="IPR001387">
    <property type="entry name" value="Cro/C1-type_HTH"/>
</dbReference>
<proteinExistence type="predicted"/>
<dbReference type="SMART" id="SM00530">
    <property type="entry name" value="HTH_XRE"/>
    <property type="match status" value="1"/>
</dbReference>
<protein>
    <submittedName>
        <fullName evidence="5">Helix-turn-helix transcriptional regulator</fullName>
    </submittedName>
</protein>
<evidence type="ECO:0000313" key="6">
    <source>
        <dbReference type="Proteomes" id="UP000824124"/>
    </source>
</evidence>
<dbReference type="GO" id="GO:0005829">
    <property type="term" value="C:cytosol"/>
    <property type="evidence" value="ECO:0007669"/>
    <property type="project" value="TreeGrafter"/>
</dbReference>
<sequence length="182" mass="20438">MEISKLIAGNIKTLRARKGLTLEEAAKLTNVSRSMLAQIEKGEVNPTISVLWKIANGYKVSFTSLIEHHKKDAFVIRAKDITPLTEDEGKYVNYPVFPFQENKSFETYRIHIKVDGLLNAHPHLAGAEEYITVFSGQVEITAGPETFLLNAGDSIRFMADVPHSYRNTGSKDAFLSMIIYYN</sequence>
<dbReference type="GO" id="GO:0003700">
    <property type="term" value="F:DNA-binding transcription factor activity"/>
    <property type="evidence" value="ECO:0007669"/>
    <property type="project" value="TreeGrafter"/>
</dbReference>
<reference evidence="5" key="2">
    <citation type="journal article" date="2021" name="PeerJ">
        <title>Extensive microbial diversity within the chicken gut microbiome revealed by metagenomics and culture.</title>
        <authorList>
            <person name="Gilroy R."/>
            <person name="Ravi A."/>
            <person name="Getino M."/>
            <person name="Pursley I."/>
            <person name="Horton D.L."/>
            <person name="Alikhan N.F."/>
            <person name="Baker D."/>
            <person name="Gharbi K."/>
            <person name="Hall N."/>
            <person name="Watson M."/>
            <person name="Adriaenssens E.M."/>
            <person name="Foster-Nyarko E."/>
            <person name="Jarju S."/>
            <person name="Secka A."/>
            <person name="Antonio M."/>
            <person name="Oren A."/>
            <person name="Chaudhuri R.R."/>
            <person name="La Ragione R."/>
            <person name="Hildebrand F."/>
            <person name="Pallen M.J."/>
        </authorList>
    </citation>
    <scope>NUCLEOTIDE SEQUENCE</scope>
    <source>
        <strain evidence="5">2830</strain>
    </source>
</reference>
<keyword evidence="1" id="KW-0805">Transcription regulation</keyword>
<evidence type="ECO:0000313" key="5">
    <source>
        <dbReference type="EMBL" id="HIU10145.1"/>
    </source>
</evidence>
<dbReference type="InterPro" id="IPR011051">
    <property type="entry name" value="RmlC_Cupin_sf"/>
</dbReference>
<evidence type="ECO:0000256" key="3">
    <source>
        <dbReference type="ARBA" id="ARBA00023163"/>
    </source>
</evidence>
<dbReference type="Gene3D" id="2.60.120.10">
    <property type="entry name" value="Jelly Rolls"/>
    <property type="match status" value="1"/>
</dbReference>
<dbReference type="Pfam" id="PF01381">
    <property type="entry name" value="HTH_3"/>
    <property type="match status" value="1"/>
</dbReference>
<comment type="caution">
    <text evidence="5">The sequence shown here is derived from an EMBL/GenBank/DDBJ whole genome shotgun (WGS) entry which is preliminary data.</text>
</comment>
<dbReference type="InterPro" id="IPR050807">
    <property type="entry name" value="TransReg_Diox_bact_type"/>
</dbReference>
<gene>
    <name evidence="5" type="ORF">IAB00_02720</name>
</gene>
<dbReference type="SUPFAM" id="SSF51182">
    <property type="entry name" value="RmlC-like cupins"/>
    <property type="match status" value="1"/>
</dbReference>
<dbReference type="Pfam" id="PF07883">
    <property type="entry name" value="Cupin_2"/>
    <property type="match status" value="1"/>
</dbReference>
<dbReference type="CDD" id="cd00093">
    <property type="entry name" value="HTH_XRE"/>
    <property type="match status" value="1"/>
</dbReference>
<dbReference type="InterPro" id="IPR010982">
    <property type="entry name" value="Lambda_DNA-bd_dom_sf"/>
</dbReference>